<evidence type="ECO:0000313" key="2">
    <source>
        <dbReference type="Proteomes" id="UP000248090"/>
    </source>
</evidence>
<reference evidence="1 2" key="1">
    <citation type="submission" date="2015-03" db="EMBL/GenBank/DDBJ databases">
        <authorList>
            <person name="Krishnan R."/>
            <person name="Midha S."/>
            <person name="Patil P.B."/>
            <person name="Rameshkumar N."/>
        </authorList>
    </citation>
    <scope>NUCLEOTIDE SEQUENCE [LARGE SCALE GENOMIC DNA]</scope>
    <source>
        <strain evidence="1 2">L1E11</strain>
    </source>
</reference>
<name>A0ABX5M2B2_9GAMM</name>
<dbReference type="Proteomes" id="UP000248090">
    <property type="component" value="Unassembled WGS sequence"/>
</dbReference>
<sequence length="202" mass="23154">MKIDQVGKRTELLYIKMYPDGTSQVGTFEPQDRQLYFTTTVDAAFEKFIVGRYGVLPETIKRDYSEAAVFMSEAEYQRFITPEAKGGFGAVERVTDISSKINTTPRVEIKWRYSDHYDSIPSSFESGDGRIIKSNIYFTRINENAQGIPLPDGTEQLVLRAKWRFLSKDELKEKAPDWLRINPAGIEIVDYDIVSETNSDQK</sequence>
<proteinExistence type="predicted"/>
<comment type="caution">
    <text evidence="1">The sequence shown here is derived from an EMBL/GenBank/DDBJ whole genome shotgun (WGS) entry which is preliminary data.</text>
</comment>
<keyword evidence="2" id="KW-1185">Reference proteome</keyword>
<evidence type="ECO:0000313" key="1">
    <source>
        <dbReference type="EMBL" id="PXF32090.1"/>
    </source>
</evidence>
<protein>
    <submittedName>
        <fullName evidence="1">Uncharacterized protein</fullName>
    </submittedName>
</protein>
<organism evidence="1 2">
    <name type="scientific">Pokkaliibacter plantistimulans</name>
    <dbReference type="NCBI Taxonomy" id="1635171"/>
    <lineage>
        <taxon>Bacteria</taxon>
        <taxon>Pseudomonadati</taxon>
        <taxon>Pseudomonadota</taxon>
        <taxon>Gammaproteobacteria</taxon>
        <taxon>Oceanospirillales</taxon>
        <taxon>Balneatrichaceae</taxon>
        <taxon>Pokkaliibacter</taxon>
    </lineage>
</organism>
<dbReference type="EMBL" id="LAPT01000025">
    <property type="protein sequence ID" value="PXF32090.1"/>
    <property type="molecule type" value="Genomic_DNA"/>
</dbReference>
<accession>A0ABX5M2B2</accession>
<gene>
    <name evidence="1" type="ORF">WH50_06425</name>
</gene>